<dbReference type="Pfam" id="PF24604">
    <property type="entry name" value="B-barrel_PelB_C"/>
    <property type="match status" value="1"/>
</dbReference>
<evidence type="ECO:0000256" key="1">
    <source>
        <dbReference type="SAM" id="Phobius"/>
    </source>
</evidence>
<organism evidence="3 4">
    <name type="scientific">Vreelandella gomseomensis</name>
    <dbReference type="NCBI Taxonomy" id="370766"/>
    <lineage>
        <taxon>Bacteria</taxon>
        <taxon>Pseudomonadati</taxon>
        <taxon>Pseudomonadota</taxon>
        <taxon>Gammaproteobacteria</taxon>
        <taxon>Oceanospirillales</taxon>
        <taxon>Halomonadaceae</taxon>
        <taxon>Vreelandella</taxon>
    </lineage>
</organism>
<feature type="domain" description="PelB C-terminal" evidence="2">
    <location>
        <begin position="913"/>
        <end position="1222"/>
    </location>
</feature>
<name>A0ABU1GAA6_9GAMM</name>
<dbReference type="Proteomes" id="UP001269267">
    <property type="component" value="Unassembled WGS sequence"/>
</dbReference>
<comment type="caution">
    <text evidence="3">The sequence shown here is derived from an EMBL/GenBank/DDBJ whole genome shotgun (WGS) entry which is preliminary data.</text>
</comment>
<evidence type="ECO:0000313" key="3">
    <source>
        <dbReference type="EMBL" id="MDR5874420.1"/>
    </source>
</evidence>
<protein>
    <submittedName>
        <fullName evidence="3">Tetratricopeptide repeat protein</fullName>
    </submittedName>
</protein>
<dbReference type="RefSeq" id="WP_309767395.1">
    <property type="nucleotide sequence ID" value="NZ_JARWAI010000003.1"/>
</dbReference>
<dbReference type="InterPro" id="IPR011990">
    <property type="entry name" value="TPR-like_helical_dom_sf"/>
</dbReference>
<evidence type="ECO:0000313" key="4">
    <source>
        <dbReference type="Proteomes" id="UP001269267"/>
    </source>
</evidence>
<proteinExistence type="predicted"/>
<dbReference type="InterPro" id="IPR057306">
    <property type="entry name" value="B-barrel_PelB_C"/>
</dbReference>
<sequence>MRNANPKAPAVLRQRRLIRPLTLRLMALALALMLVVLFPAHHLLTLDDSDSMPSRISLLYSQALLNTDPDNVELRVNLANKLLKVGDAPLARTIMLPLQDSDDRAIQWLRLSIEWQLLAAIGAEAPQRPQALRQFQNDLQAFQANDYLSDGYLERMAGYWLAIEDPAQAATLYERLAGQEMDRQYHWLSLAGYWWLRAGYPERSAAAWHRAYRVAEAPRLTLGWLGWLITPAHAQQSDDSAESPRRAAALEALRSAQQSQQDDGVAYAREYLAAFPDDRELLDLGIRLALAHDQPLQALSWSQRLIDKQTAPDTKTLERHVSIALGLNELSSALTALDQLRRQHPNNTAYLERLTQVQQWSGDAAGALQNAEQLARQTGDEDHNRWVISLALDVRERGVAISALSRLDQQRQLTLEDRRLWADLLEQLGDPDAAIARIQDWQAGGIDDEALSIRLATWLGQTGRLDEAADSWAALNARYGARPAFLQAQHQVMSQTWQLDNALKLLGQPTASLTSDAGIVAQRAELAWQQGDSQASLAAYQTLFEQDALDAEGASRLILVAADNDHLDLAMRVTEHRWTQARDGDALIQMLYLAQRDYQTPLTKTLLAMADQAPSQFAQSANYWGAVAQQALLQRQPDDAVNAYQRALELTTQDPGLRAGLLYALIAAGDKEALHGRLDEWQEQAAQTPTMMSAMADAHRFLGQLDQAIFWYALANDAGVLDAWQQIYHADALSQRGEDALAFNMRLAAFAELSPTFIVPSNTPLNDAQRRDHTQAMGLVADQYGPDSVRGWFDQLVAEGGADSARQASDGEWLFNANVAMQQPIHARYLLLRAQSQGHVSPAWQTLAVALEKNDRDTLEALLDSDAGRALSATDRLAVARQLDRRQDARTLARQLTAEGANHLRDSAALDAEMPHRLATHATYQRLGNLDIAAQEALYQVSGERLWGRLILVTRQLDTADDVIDSNGIHNERAAEVQLGWNGPRSDTSVTMGQLDTARYQRPYAGASQRWQATSRLAGTLYGEISHVSLINDLMRLLAVEDRIGAQLTWAPTARDTLILNASHIRLRSRETRDPLGDGFRTDAEWRHALLKGATRQLDLSLLAQHDDYSIDRLPDDIRQRLSEDAQLDDLLTGSSSFVGVGIALRRGDPESVIPLVASPRFEVALEAGYRLPDKEVGLNARVALGSRLFGNDSLSLSLEADQGSRSGGNTNLGVSLTYQYFLGH</sequence>
<reference evidence="3 4" key="1">
    <citation type="submission" date="2023-04" db="EMBL/GenBank/DDBJ databases">
        <title>A long-awaited taxogenomic arrangement of the family Halomonadaceae.</title>
        <authorList>
            <person name="De La Haba R."/>
            <person name="Chuvochina M."/>
            <person name="Wittouck S."/>
            <person name="Arahal D.R."/>
            <person name="Sanchez-Porro C."/>
            <person name="Hugenholtz P."/>
            <person name="Ventosa A."/>
        </authorList>
    </citation>
    <scope>NUCLEOTIDE SEQUENCE [LARGE SCALE GENOMIC DNA]</scope>
    <source>
        <strain evidence="3 4">DSM 18042</strain>
    </source>
</reference>
<dbReference type="Gene3D" id="1.25.40.10">
    <property type="entry name" value="Tetratricopeptide repeat domain"/>
    <property type="match status" value="2"/>
</dbReference>
<feature type="transmembrane region" description="Helical" evidence="1">
    <location>
        <begin position="21"/>
        <end position="44"/>
    </location>
</feature>
<keyword evidence="1" id="KW-1133">Transmembrane helix</keyword>
<keyword evidence="4" id="KW-1185">Reference proteome</keyword>
<evidence type="ECO:0000259" key="2">
    <source>
        <dbReference type="Pfam" id="PF24604"/>
    </source>
</evidence>
<dbReference type="Pfam" id="PF13429">
    <property type="entry name" value="TPR_15"/>
    <property type="match status" value="1"/>
</dbReference>
<keyword evidence="1" id="KW-0472">Membrane</keyword>
<dbReference type="EMBL" id="JARWAI010000003">
    <property type="protein sequence ID" value="MDR5874420.1"/>
    <property type="molecule type" value="Genomic_DNA"/>
</dbReference>
<dbReference type="SUPFAM" id="SSF48452">
    <property type="entry name" value="TPR-like"/>
    <property type="match status" value="1"/>
</dbReference>
<gene>
    <name evidence="3" type="ORF">QC815_05725</name>
</gene>
<accession>A0ABU1GAA6</accession>
<keyword evidence="1" id="KW-0812">Transmembrane</keyword>